<organism evidence="1 2">
    <name type="scientific">Candidatus Nitrospira neomarina</name>
    <dbReference type="NCBI Taxonomy" id="3020899"/>
    <lineage>
        <taxon>Bacteria</taxon>
        <taxon>Pseudomonadati</taxon>
        <taxon>Nitrospirota</taxon>
        <taxon>Nitrospiria</taxon>
        <taxon>Nitrospirales</taxon>
        <taxon>Nitrospiraceae</taxon>
        <taxon>Nitrospira</taxon>
    </lineage>
</organism>
<accession>A0AA96GHC8</accession>
<dbReference type="Proteomes" id="UP001302494">
    <property type="component" value="Chromosome"/>
</dbReference>
<gene>
    <name evidence="1" type="ORF">PQG83_16210</name>
</gene>
<keyword evidence="2" id="KW-1185">Reference proteome</keyword>
<reference evidence="1 2" key="1">
    <citation type="submission" date="2023-01" db="EMBL/GenBank/DDBJ databases">
        <title>Cultivation and genomic characterization of new, ubiquitous marine nitrite-oxidizing bacteria from the Nitrospirales.</title>
        <authorList>
            <person name="Mueller A.J."/>
            <person name="Daebeler A."/>
            <person name="Herbold C.W."/>
            <person name="Kirkegaard R.H."/>
            <person name="Daims H."/>
        </authorList>
    </citation>
    <scope>NUCLEOTIDE SEQUENCE [LARGE SCALE GENOMIC DNA]</scope>
    <source>
        <strain evidence="1 2">DK</strain>
    </source>
</reference>
<evidence type="ECO:0000313" key="2">
    <source>
        <dbReference type="Proteomes" id="UP001302494"/>
    </source>
</evidence>
<evidence type="ECO:0000313" key="1">
    <source>
        <dbReference type="EMBL" id="WNM61282.1"/>
    </source>
</evidence>
<proteinExistence type="predicted"/>
<dbReference type="InterPro" id="IPR011990">
    <property type="entry name" value="TPR-like_helical_dom_sf"/>
</dbReference>
<dbReference type="AlphaFoldDB" id="A0AA96GHC8"/>
<dbReference type="EMBL" id="CP116968">
    <property type="protein sequence ID" value="WNM61282.1"/>
    <property type="molecule type" value="Genomic_DNA"/>
</dbReference>
<dbReference type="KEGG" id="nneo:PQG83_16210"/>
<protein>
    <submittedName>
        <fullName evidence="1">Uncharacterized protein</fullName>
    </submittedName>
</protein>
<name>A0AA96GHC8_9BACT</name>
<dbReference type="RefSeq" id="WP_312743210.1">
    <property type="nucleotide sequence ID" value="NZ_CP116968.1"/>
</dbReference>
<dbReference type="SUPFAM" id="SSF48452">
    <property type="entry name" value="TPR-like"/>
    <property type="match status" value="1"/>
</dbReference>
<sequence length="173" mass="19962">MNVDIFYSAFHLKGRVCLKMFCGLLIVGTLSGCTGDRYQQQADIIKGHVEMFYGNLQSHQVVQAMFENEQIELLALRSEERLLRRVGQMRQNEKTQEWKIIKTAKETAAENWLALARYFSENQQYNKALGTYRRIIETYQGVANQLYVDRAKRGMRDVEAILNPGALPVAPER</sequence>